<dbReference type="AlphaFoldDB" id="A0A0G2A4E0"/>
<evidence type="ECO:0000313" key="2">
    <source>
        <dbReference type="Proteomes" id="UP000034740"/>
    </source>
</evidence>
<reference evidence="1 2" key="1">
    <citation type="journal article" date="2015" name="Nature">
        <title>rRNA introns, odd ribosomes, and small enigmatic genomes across a large radiation of phyla.</title>
        <authorList>
            <person name="Brown C.T."/>
            <person name="Hug L.A."/>
            <person name="Thomas B.C."/>
            <person name="Sharon I."/>
            <person name="Castelle C.J."/>
            <person name="Singh A."/>
            <person name="Wilkins M.J."/>
            <person name="Williams K.H."/>
            <person name="Banfield J.F."/>
        </authorList>
    </citation>
    <scope>NUCLEOTIDE SEQUENCE [LARGE SCALE GENOMIC DNA]</scope>
</reference>
<dbReference type="InterPro" id="IPR029044">
    <property type="entry name" value="Nucleotide-diphossugar_trans"/>
</dbReference>
<protein>
    <submittedName>
        <fullName evidence="1">Uncharacterized protein</fullName>
    </submittedName>
</protein>
<gene>
    <name evidence="1" type="ORF">UY83_C0003G0016</name>
</gene>
<organism evidence="1 2">
    <name type="scientific">Candidatus Adlerbacteria bacterium GW2011_GWA1_54_10</name>
    <dbReference type="NCBI Taxonomy" id="1618605"/>
    <lineage>
        <taxon>Bacteria</taxon>
        <taxon>Candidatus Adleribacteriota</taxon>
    </lineage>
</organism>
<comment type="caution">
    <text evidence="1">The sequence shown here is derived from an EMBL/GenBank/DDBJ whole genome shotgun (WGS) entry which is preliminary data.</text>
</comment>
<sequence>MKSELTVLSVYHSAESKKFLELNYRLTKALNPGVNLSWLIADNTPDDFAGEKLDNARYRVVRHKSMAAFMPELDPAFHPARASYHHASALNILTPLIQTRWALILDADYYIVRKNWATDILAYMDGHNLGIFGSPWHPRWWKKIRYFPAIHSLFLDLDRVPASSLDFLPGHPSSERRRYFLKILPKRLRNNVAARLAIGSSRDTAYKLYERYSKNKKFYECTYPVFKPFEEFSTVSSLARYFFESFFPERFSYLPRSGTYSKLSFKDRGYFNAMGNGWEEFVWKDSPFGFHLRSLGDVRQLKADKSDLLYRALESFGI</sequence>
<accession>A0A0G2A4E0</accession>
<dbReference type="SUPFAM" id="SSF53448">
    <property type="entry name" value="Nucleotide-diphospho-sugar transferases"/>
    <property type="match status" value="1"/>
</dbReference>
<name>A0A0G2A4E0_9BACT</name>
<dbReference type="Proteomes" id="UP000034740">
    <property type="component" value="Unassembled WGS sequence"/>
</dbReference>
<proteinExistence type="predicted"/>
<evidence type="ECO:0000313" key="1">
    <source>
        <dbReference type="EMBL" id="KKW35732.1"/>
    </source>
</evidence>
<dbReference type="EMBL" id="LCRO01000003">
    <property type="protein sequence ID" value="KKW35732.1"/>
    <property type="molecule type" value="Genomic_DNA"/>
</dbReference>